<dbReference type="Proteomes" id="UP000016931">
    <property type="component" value="Unassembled WGS sequence"/>
</dbReference>
<proteinExistence type="predicted"/>
<name>N1QD61_SPHMS</name>
<dbReference type="RefSeq" id="XP_016757287.1">
    <property type="nucleotide sequence ID" value="XM_016901564.1"/>
</dbReference>
<evidence type="ECO:0000313" key="1">
    <source>
        <dbReference type="EMBL" id="EMF09166.1"/>
    </source>
</evidence>
<dbReference type="HOGENOM" id="CLU_1982959_0_0_1"/>
<organism evidence="1 2">
    <name type="scientific">Sphaerulina musiva (strain SO2202)</name>
    <name type="common">Poplar stem canker fungus</name>
    <name type="synonym">Septoria musiva</name>
    <dbReference type="NCBI Taxonomy" id="692275"/>
    <lineage>
        <taxon>Eukaryota</taxon>
        <taxon>Fungi</taxon>
        <taxon>Dikarya</taxon>
        <taxon>Ascomycota</taxon>
        <taxon>Pezizomycotina</taxon>
        <taxon>Dothideomycetes</taxon>
        <taxon>Dothideomycetidae</taxon>
        <taxon>Mycosphaerellales</taxon>
        <taxon>Mycosphaerellaceae</taxon>
        <taxon>Sphaerulina</taxon>
    </lineage>
</organism>
<gene>
    <name evidence="1" type="ORF">SEPMUDRAFT_120037</name>
</gene>
<accession>N1QD61</accession>
<dbReference type="AlphaFoldDB" id="N1QD61"/>
<dbReference type="GeneID" id="27898701"/>
<protein>
    <submittedName>
        <fullName evidence="1">Uncharacterized protein</fullName>
    </submittedName>
</protein>
<reference evidence="1 2" key="1">
    <citation type="journal article" date="2012" name="PLoS Pathog.">
        <title>Diverse lifestyles and strategies of plant pathogenesis encoded in the genomes of eighteen Dothideomycetes fungi.</title>
        <authorList>
            <person name="Ohm R.A."/>
            <person name="Feau N."/>
            <person name="Henrissat B."/>
            <person name="Schoch C.L."/>
            <person name="Horwitz B.A."/>
            <person name="Barry K.W."/>
            <person name="Condon B.J."/>
            <person name="Copeland A.C."/>
            <person name="Dhillon B."/>
            <person name="Glaser F."/>
            <person name="Hesse C.N."/>
            <person name="Kosti I."/>
            <person name="LaButti K."/>
            <person name="Lindquist E.A."/>
            <person name="Lucas S."/>
            <person name="Salamov A.A."/>
            <person name="Bradshaw R.E."/>
            <person name="Ciuffetti L."/>
            <person name="Hamelin R.C."/>
            <person name="Kema G.H.J."/>
            <person name="Lawrence C."/>
            <person name="Scott J.A."/>
            <person name="Spatafora J.W."/>
            <person name="Turgeon B.G."/>
            <person name="de Wit P.J.G.M."/>
            <person name="Zhong S."/>
            <person name="Goodwin S.B."/>
            <person name="Grigoriev I.V."/>
        </authorList>
    </citation>
    <scope>NUCLEOTIDE SEQUENCE [LARGE SCALE GENOMIC DNA]</scope>
    <source>
        <strain evidence="1 2">SO2202</strain>
    </source>
</reference>
<sequence>MASRTERTTRELIQTLPQELFALIYEEVFAATPASIFVLKHEVRHRRILFPTALHVDRASRATYARSFFAVTQFIFRRPEEGRSWLAVVDTLKTNSRVLVEHARGWVIESARDWVIEPARDWEFIC</sequence>
<evidence type="ECO:0000313" key="2">
    <source>
        <dbReference type="Proteomes" id="UP000016931"/>
    </source>
</evidence>
<dbReference type="EMBL" id="KB456269">
    <property type="protein sequence ID" value="EMF09166.1"/>
    <property type="molecule type" value="Genomic_DNA"/>
</dbReference>
<keyword evidence="2" id="KW-1185">Reference proteome</keyword>
<dbReference type="OrthoDB" id="3650741at2759"/>